<keyword evidence="1" id="KW-0560">Oxidoreductase</keyword>
<dbReference type="SUPFAM" id="SSF51430">
    <property type="entry name" value="NAD(P)-linked oxidoreductase"/>
    <property type="match status" value="1"/>
</dbReference>
<dbReference type="Proteomes" id="UP000761534">
    <property type="component" value="Unassembled WGS sequence"/>
</dbReference>
<proteinExistence type="predicted"/>
<dbReference type="InterPro" id="IPR023210">
    <property type="entry name" value="NADP_OxRdtase_dom"/>
</dbReference>
<gene>
    <name evidence="3" type="ORF">TRICI_003639</name>
</gene>
<dbReference type="Pfam" id="PF00248">
    <property type="entry name" value="Aldo_ket_red"/>
    <property type="match status" value="1"/>
</dbReference>
<dbReference type="GO" id="GO:0016491">
    <property type="term" value="F:oxidoreductase activity"/>
    <property type="evidence" value="ECO:0007669"/>
    <property type="project" value="UniProtKB-KW"/>
</dbReference>
<dbReference type="PANTHER" id="PTHR43364">
    <property type="entry name" value="NADH-SPECIFIC METHYLGLYOXAL REDUCTASE-RELATED"/>
    <property type="match status" value="1"/>
</dbReference>
<dbReference type="InterPro" id="IPR050523">
    <property type="entry name" value="AKR_Detox_Biosynth"/>
</dbReference>
<dbReference type="FunFam" id="3.20.20.100:FF:000004">
    <property type="entry name" value="Oxidoreductase, aldo/keto reductase"/>
    <property type="match status" value="1"/>
</dbReference>
<comment type="caution">
    <text evidence="3">The sequence shown here is derived from an EMBL/GenBank/DDBJ whole genome shotgun (WGS) entry which is preliminary data.</text>
</comment>
<keyword evidence="4" id="KW-1185">Reference proteome</keyword>
<dbReference type="OrthoDB" id="48988at2759"/>
<protein>
    <recommendedName>
        <fullName evidence="2">NADP-dependent oxidoreductase domain-containing protein</fullName>
    </recommendedName>
</protein>
<sequence length="333" mass="38423">MEYDNLGKSGLKVSKIILGAMSFGNKNWRDWVMDDEDEIMKLLKHAYDRGIRTWDTADMYSNGDSERWIGKFLKKYNINRSTLTILSKGYMRCADDPNLEDNDMNWINREGLSRKHIMDAVHASTERLGTYIDVYQIHRLDKSVPKEEIMEALHDVVKSGRVRYIGASSMKATEFAQLQFIAEKNNWTKFISMQNFYNLLYREEEREMIPFCKETGVGIIPWSPVGRGVLTRPLGESTTRLETDNMLKHLQFWKGDVSAQIIGRVQELATTKNCSMAMIAIAWALAKGTYPIVGFSSTKRIDEAIEALKIEFTKEEMDYLEELYQPKPIEGHS</sequence>
<dbReference type="GO" id="GO:0005829">
    <property type="term" value="C:cytosol"/>
    <property type="evidence" value="ECO:0007669"/>
    <property type="project" value="UniProtKB-ARBA"/>
</dbReference>
<dbReference type="Gene3D" id="3.20.20.100">
    <property type="entry name" value="NADP-dependent oxidoreductase domain"/>
    <property type="match status" value="1"/>
</dbReference>
<organism evidence="3 4">
    <name type="scientific">Trichomonascus ciferrii</name>
    <dbReference type="NCBI Taxonomy" id="44093"/>
    <lineage>
        <taxon>Eukaryota</taxon>
        <taxon>Fungi</taxon>
        <taxon>Dikarya</taxon>
        <taxon>Ascomycota</taxon>
        <taxon>Saccharomycotina</taxon>
        <taxon>Dipodascomycetes</taxon>
        <taxon>Dipodascales</taxon>
        <taxon>Trichomonascaceae</taxon>
        <taxon>Trichomonascus</taxon>
        <taxon>Trichomonascus ciferrii complex</taxon>
    </lineage>
</organism>
<name>A0A642V3B5_9ASCO</name>
<dbReference type="InterPro" id="IPR036812">
    <property type="entry name" value="NAD(P)_OxRdtase_dom_sf"/>
</dbReference>
<evidence type="ECO:0000256" key="1">
    <source>
        <dbReference type="ARBA" id="ARBA00023002"/>
    </source>
</evidence>
<dbReference type="VEuPathDB" id="FungiDB:TRICI_003639"/>
<evidence type="ECO:0000259" key="2">
    <source>
        <dbReference type="Pfam" id="PF00248"/>
    </source>
</evidence>
<dbReference type="CDD" id="cd19079">
    <property type="entry name" value="AKR_EcYajO-like"/>
    <property type="match status" value="1"/>
</dbReference>
<dbReference type="PANTHER" id="PTHR43364:SF15">
    <property type="entry name" value="ARYL-ALCOHOL DEHYDROGENASE AAD16-RELATED"/>
    <property type="match status" value="1"/>
</dbReference>
<dbReference type="EMBL" id="SWFS01000267">
    <property type="protein sequence ID" value="KAA8911953.1"/>
    <property type="molecule type" value="Genomic_DNA"/>
</dbReference>
<accession>A0A642V3B5</accession>
<dbReference type="AlphaFoldDB" id="A0A642V3B5"/>
<feature type="domain" description="NADP-dependent oxidoreductase" evidence="2">
    <location>
        <begin position="15"/>
        <end position="324"/>
    </location>
</feature>
<reference evidence="3" key="1">
    <citation type="journal article" date="2019" name="G3 (Bethesda)">
        <title>Genome Assemblies of Two Rare Opportunistic Yeast Pathogens: Diutina rugosa (syn. Candida rugosa) and Trichomonascus ciferrii (syn. Candida ciferrii).</title>
        <authorList>
            <person name="Mixao V."/>
            <person name="Saus E."/>
            <person name="Hansen A.P."/>
            <person name="Lass-Florl C."/>
            <person name="Gabaldon T."/>
        </authorList>
    </citation>
    <scope>NUCLEOTIDE SEQUENCE</scope>
    <source>
        <strain evidence="3">CBS 4856</strain>
    </source>
</reference>
<evidence type="ECO:0000313" key="4">
    <source>
        <dbReference type="Proteomes" id="UP000761534"/>
    </source>
</evidence>
<evidence type="ECO:0000313" key="3">
    <source>
        <dbReference type="EMBL" id="KAA8911953.1"/>
    </source>
</evidence>